<dbReference type="InterPro" id="IPR036890">
    <property type="entry name" value="HATPase_C_sf"/>
</dbReference>
<evidence type="ECO:0000256" key="1">
    <source>
        <dbReference type="ARBA" id="ARBA00000085"/>
    </source>
</evidence>
<dbReference type="InterPro" id="IPR055558">
    <property type="entry name" value="DUF7134"/>
</dbReference>
<evidence type="ECO:0000256" key="8">
    <source>
        <dbReference type="ARBA" id="ARBA00023012"/>
    </source>
</evidence>
<keyword evidence="4" id="KW-0808">Transferase</keyword>
<comment type="caution">
    <text evidence="11">The sequence shown here is derived from an EMBL/GenBank/DDBJ whole genome shotgun (WGS) entry which is preliminary data.</text>
</comment>
<dbReference type="InterPro" id="IPR011712">
    <property type="entry name" value="Sig_transdc_His_kin_sub3_dim/P"/>
</dbReference>
<dbReference type="Proteomes" id="UP000552644">
    <property type="component" value="Unassembled WGS sequence"/>
</dbReference>
<feature type="domain" description="Histidine kinase/HSP90-like ATPase" evidence="10">
    <location>
        <begin position="300"/>
        <end position="391"/>
    </location>
</feature>
<sequence>MRATVTALARRAGEVDPRIVDTLLAVALTGITLVWAVKDQAGTWLRPDTAAILLTCAANLPVAVRWRVPGTALTLCVVSSLWHHSLGYQPNVNNFSVLLTLYTVTVRRSLAAGVAGVVAAASVWWWASLTAAKDMAALNVAQSILIVLTAWTLGLGTRRLADRNRRLADLTERLGHEQEARARRAVTEERVRIARELHDIVAHHMSVISVQAGLARYVFASDPGTARTALATVADTSHEALEEMRRLLAVLRVDRRPSIDGVYDPTPGLPQLGQLVERVRAAGVEVALDVTGKARRLNPGVELCAYRVVQESLTNVIKHALPARASVRLRYGCDELVITVTDDGAVQRGEEGGGLGLIGMRERVRLYGGEVRAGPLPEGGFEVTAALPLSPPQEERGDQ</sequence>
<feature type="transmembrane region" description="Helical" evidence="9">
    <location>
        <begin position="110"/>
        <end position="129"/>
    </location>
</feature>
<dbReference type="Gene3D" id="1.20.5.1930">
    <property type="match status" value="1"/>
</dbReference>
<dbReference type="PANTHER" id="PTHR24421">
    <property type="entry name" value="NITRATE/NITRITE SENSOR PROTEIN NARX-RELATED"/>
    <property type="match status" value="1"/>
</dbReference>
<dbReference type="GO" id="GO:0016020">
    <property type="term" value="C:membrane"/>
    <property type="evidence" value="ECO:0007669"/>
    <property type="project" value="InterPro"/>
</dbReference>
<accession>A0A7W7QNB3</accession>
<dbReference type="CDD" id="cd16917">
    <property type="entry name" value="HATPase_UhpB-NarQ-NarX-like"/>
    <property type="match status" value="1"/>
</dbReference>
<evidence type="ECO:0000256" key="2">
    <source>
        <dbReference type="ARBA" id="ARBA00012438"/>
    </source>
</evidence>
<dbReference type="Pfam" id="PF23539">
    <property type="entry name" value="DUF7134"/>
    <property type="match status" value="1"/>
</dbReference>
<keyword evidence="3" id="KW-0597">Phosphoprotein</keyword>
<dbReference type="Pfam" id="PF07730">
    <property type="entry name" value="HisKA_3"/>
    <property type="match status" value="1"/>
</dbReference>
<evidence type="ECO:0000313" key="11">
    <source>
        <dbReference type="EMBL" id="MBB4916715.1"/>
    </source>
</evidence>
<dbReference type="Pfam" id="PF02518">
    <property type="entry name" value="HATPase_c"/>
    <property type="match status" value="1"/>
</dbReference>
<dbReference type="InterPro" id="IPR003594">
    <property type="entry name" value="HATPase_dom"/>
</dbReference>
<keyword evidence="9" id="KW-0812">Transmembrane</keyword>
<proteinExistence type="predicted"/>
<keyword evidence="6 11" id="KW-0418">Kinase</keyword>
<dbReference type="SUPFAM" id="SSF55874">
    <property type="entry name" value="ATPase domain of HSP90 chaperone/DNA topoisomerase II/histidine kinase"/>
    <property type="match status" value="1"/>
</dbReference>
<dbReference type="PANTHER" id="PTHR24421:SF10">
    <property type="entry name" value="NITRATE_NITRITE SENSOR PROTEIN NARQ"/>
    <property type="match status" value="1"/>
</dbReference>
<dbReference type="RefSeq" id="WP_184716276.1">
    <property type="nucleotide sequence ID" value="NZ_JACHJP010000003.1"/>
</dbReference>
<keyword evidence="8" id="KW-0902">Two-component regulatory system</keyword>
<dbReference type="EC" id="2.7.13.3" evidence="2"/>
<feature type="transmembrane region" description="Helical" evidence="9">
    <location>
        <begin position="135"/>
        <end position="156"/>
    </location>
</feature>
<dbReference type="GO" id="GO:0046983">
    <property type="term" value="F:protein dimerization activity"/>
    <property type="evidence" value="ECO:0007669"/>
    <property type="project" value="InterPro"/>
</dbReference>
<comment type="catalytic activity">
    <reaction evidence="1">
        <text>ATP + protein L-histidine = ADP + protein N-phospho-L-histidine.</text>
        <dbReference type="EC" id="2.7.13.3"/>
    </reaction>
</comment>
<dbReference type="GO" id="GO:0000155">
    <property type="term" value="F:phosphorelay sensor kinase activity"/>
    <property type="evidence" value="ECO:0007669"/>
    <property type="project" value="InterPro"/>
</dbReference>
<dbReference type="InterPro" id="IPR050482">
    <property type="entry name" value="Sensor_HK_TwoCompSys"/>
</dbReference>
<keyword evidence="9" id="KW-1133">Transmembrane helix</keyword>
<keyword evidence="5" id="KW-0547">Nucleotide-binding</keyword>
<dbReference type="GO" id="GO:0005524">
    <property type="term" value="F:ATP binding"/>
    <property type="evidence" value="ECO:0007669"/>
    <property type="project" value="UniProtKB-KW"/>
</dbReference>
<dbReference type="EMBL" id="JACHJP010000003">
    <property type="protein sequence ID" value="MBB4916715.1"/>
    <property type="molecule type" value="Genomic_DNA"/>
</dbReference>
<dbReference type="Gene3D" id="3.30.565.10">
    <property type="entry name" value="Histidine kinase-like ATPase, C-terminal domain"/>
    <property type="match status" value="1"/>
</dbReference>
<evidence type="ECO:0000256" key="5">
    <source>
        <dbReference type="ARBA" id="ARBA00022741"/>
    </source>
</evidence>
<protein>
    <recommendedName>
        <fullName evidence="2">histidine kinase</fullName>
        <ecNumber evidence="2">2.7.13.3</ecNumber>
    </recommendedName>
</protein>
<evidence type="ECO:0000256" key="7">
    <source>
        <dbReference type="ARBA" id="ARBA00022840"/>
    </source>
</evidence>
<evidence type="ECO:0000256" key="3">
    <source>
        <dbReference type="ARBA" id="ARBA00022553"/>
    </source>
</evidence>
<name>A0A7W7QNB3_9ACTN</name>
<keyword evidence="7" id="KW-0067">ATP-binding</keyword>
<evidence type="ECO:0000256" key="4">
    <source>
        <dbReference type="ARBA" id="ARBA00022679"/>
    </source>
</evidence>
<keyword evidence="9" id="KW-0472">Membrane</keyword>
<reference evidence="11 12" key="1">
    <citation type="submission" date="2020-08" db="EMBL/GenBank/DDBJ databases">
        <title>Genomic Encyclopedia of Type Strains, Phase III (KMG-III): the genomes of soil and plant-associated and newly described type strains.</title>
        <authorList>
            <person name="Whitman W."/>
        </authorList>
    </citation>
    <scope>NUCLEOTIDE SEQUENCE [LARGE SCALE GENOMIC DNA]</scope>
    <source>
        <strain evidence="11 12">CECT 8840</strain>
    </source>
</reference>
<evidence type="ECO:0000256" key="6">
    <source>
        <dbReference type="ARBA" id="ARBA00022777"/>
    </source>
</evidence>
<evidence type="ECO:0000259" key="10">
    <source>
        <dbReference type="SMART" id="SM00387"/>
    </source>
</evidence>
<evidence type="ECO:0000313" key="12">
    <source>
        <dbReference type="Proteomes" id="UP000552644"/>
    </source>
</evidence>
<organism evidence="11 12">
    <name type="scientific">Streptosporangium saharense</name>
    <dbReference type="NCBI Taxonomy" id="1706840"/>
    <lineage>
        <taxon>Bacteria</taxon>
        <taxon>Bacillati</taxon>
        <taxon>Actinomycetota</taxon>
        <taxon>Actinomycetes</taxon>
        <taxon>Streptosporangiales</taxon>
        <taxon>Streptosporangiaceae</taxon>
        <taxon>Streptosporangium</taxon>
    </lineage>
</organism>
<gene>
    <name evidence="11" type="ORF">FHS44_003803</name>
</gene>
<keyword evidence="12" id="KW-1185">Reference proteome</keyword>
<evidence type="ECO:0000256" key="9">
    <source>
        <dbReference type="SAM" id="Phobius"/>
    </source>
</evidence>
<dbReference type="AlphaFoldDB" id="A0A7W7QNB3"/>
<dbReference type="SMART" id="SM00387">
    <property type="entry name" value="HATPase_c"/>
    <property type="match status" value="1"/>
</dbReference>